<keyword evidence="9" id="KW-0342">GTP-binding</keyword>
<dbReference type="InterPro" id="IPR058240">
    <property type="entry name" value="rSAM_sf"/>
</dbReference>
<dbReference type="GO" id="GO:0046872">
    <property type="term" value="F:metal ion binding"/>
    <property type="evidence" value="ECO:0007669"/>
    <property type="project" value="UniProtKB-KW"/>
</dbReference>
<dbReference type="InterPro" id="IPR007197">
    <property type="entry name" value="rSAM"/>
</dbReference>
<keyword evidence="6" id="KW-0547">Nucleotide-binding</keyword>
<dbReference type="UniPathway" id="UPA00344"/>
<dbReference type="EMBL" id="DSFH01000057">
    <property type="protein sequence ID" value="HEW64316.1"/>
    <property type="molecule type" value="Genomic_DNA"/>
</dbReference>
<dbReference type="InterPro" id="IPR040064">
    <property type="entry name" value="MoaA-like"/>
</dbReference>
<dbReference type="EMBL" id="PNIM01000002">
    <property type="protein sequence ID" value="PMB76041.1"/>
    <property type="molecule type" value="Genomic_DNA"/>
</dbReference>
<dbReference type="Pfam" id="PF04055">
    <property type="entry name" value="Radical_SAM"/>
    <property type="match status" value="1"/>
</dbReference>
<dbReference type="AlphaFoldDB" id="A0A2J6N3W9"/>
<dbReference type="SFLD" id="SFLDG01067">
    <property type="entry name" value="SPASM/twitch_domain_containing"/>
    <property type="match status" value="1"/>
</dbReference>
<evidence type="ECO:0000256" key="4">
    <source>
        <dbReference type="ARBA" id="ARBA00022691"/>
    </source>
</evidence>
<dbReference type="GO" id="GO:0051539">
    <property type="term" value="F:4 iron, 4 sulfur cluster binding"/>
    <property type="evidence" value="ECO:0007669"/>
    <property type="project" value="UniProtKB-KW"/>
</dbReference>
<dbReference type="InterPro" id="IPR006638">
    <property type="entry name" value="Elp3/MiaA/NifB-like_rSAM"/>
</dbReference>
<evidence type="ECO:0000313" key="15">
    <source>
        <dbReference type="EMBL" id="PMB76041.1"/>
    </source>
</evidence>
<sequence length="313" mass="35417">MVDRFGRKVDSFRASITSRCNFSCIFCHHEGLTAIPRDELLSPDDYGFLSLVAKKFGIVNYKLTGGEPLVRKDAHEIVRALNENGLHVTMSTNGYFLKEKSKDLSEAGLERANVSLHSLNPGTFSYLTGTNGKYLEKVIEGINEALSYGIDIKLNFILMNSNKNELKSIVDFASSKGVNLNLIELIPLGTPKNVYEREHFQVKSEFEYLEKVSVKKYIREFQNRPVYVLPNGVEVTVIIGYGNPYLCSKCSRLRLTPEGRIKTCIFVEDKYVDILKEIKNRDEDGVAEGLRKAVLLREPYFKFGGEKNVHQNG</sequence>
<keyword evidence="4" id="KW-0949">S-adenosyl-L-methionine</keyword>
<protein>
    <recommendedName>
        <fullName evidence="2">GTP 3',8-cyclase</fullName>
        <ecNumber evidence="2">4.1.99.22</ecNumber>
    </recommendedName>
</protein>
<evidence type="ECO:0000256" key="8">
    <source>
        <dbReference type="ARBA" id="ARBA00023014"/>
    </source>
</evidence>
<evidence type="ECO:0000259" key="13">
    <source>
        <dbReference type="PROSITE" id="PS51918"/>
    </source>
</evidence>
<evidence type="ECO:0000256" key="12">
    <source>
        <dbReference type="ARBA" id="ARBA00048697"/>
    </source>
</evidence>
<dbReference type="InterPro" id="IPR000385">
    <property type="entry name" value="MoaA_NifB_PqqE_Fe-S-bd_CS"/>
</dbReference>
<name>A0A2J6N3W9_9CREN</name>
<dbReference type="Pfam" id="PF06463">
    <property type="entry name" value="Mob_synth_C"/>
    <property type="match status" value="1"/>
</dbReference>
<evidence type="ECO:0000256" key="11">
    <source>
        <dbReference type="ARBA" id="ARBA00023239"/>
    </source>
</evidence>
<dbReference type="Proteomes" id="UP000237153">
    <property type="component" value="Unassembled WGS sequence"/>
</dbReference>
<evidence type="ECO:0000256" key="9">
    <source>
        <dbReference type="ARBA" id="ARBA00023134"/>
    </source>
</evidence>
<comment type="catalytic activity">
    <reaction evidence="12">
        <text>GTP + AH2 + S-adenosyl-L-methionine = (8S)-3',8-cyclo-7,8-dihydroguanosine 5'-triphosphate + 5'-deoxyadenosine + L-methionine + A + H(+)</text>
        <dbReference type="Rhea" id="RHEA:49576"/>
        <dbReference type="ChEBI" id="CHEBI:13193"/>
        <dbReference type="ChEBI" id="CHEBI:15378"/>
        <dbReference type="ChEBI" id="CHEBI:17319"/>
        <dbReference type="ChEBI" id="CHEBI:17499"/>
        <dbReference type="ChEBI" id="CHEBI:37565"/>
        <dbReference type="ChEBI" id="CHEBI:57844"/>
        <dbReference type="ChEBI" id="CHEBI:59789"/>
        <dbReference type="ChEBI" id="CHEBI:131766"/>
        <dbReference type="EC" id="4.1.99.22"/>
    </reaction>
</comment>
<dbReference type="PROSITE" id="PS51918">
    <property type="entry name" value="RADICAL_SAM"/>
    <property type="match status" value="1"/>
</dbReference>
<keyword evidence="3" id="KW-0004">4Fe-4S</keyword>
<dbReference type="NCBIfam" id="NF001199">
    <property type="entry name" value="PRK00164.2-1"/>
    <property type="match status" value="1"/>
</dbReference>
<dbReference type="GO" id="GO:0005525">
    <property type="term" value="F:GTP binding"/>
    <property type="evidence" value="ECO:0007669"/>
    <property type="project" value="UniProtKB-KW"/>
</dbReference>
<comment type="cofactor">
    <cofactor evidence="1">
        <name>[4Fe-4S] cluster</name>
        <dbReference type="ChEBI" id="CHEBI:49883"/>
    </cofactor>
</comment>
<dbReference type="SUPFAM" id="SSF102114">
    <property type="entry name" value="Radical SAM enzymes"/>
    <property type="match status" value="1"/>
</dbReference>
<evidence type="ECO:0000256" key="3">
    <source>
        <dbReference type="ARBA" id="ARBA00022485"/>
    </source>
</evidence>
<evidence type="ECO:0000256" key="6">
    <source>
        <dbReference type="ARBA" id="ARBA00022741"/>
    </source>
</evidence>
<dbReference type="InterPro" id="IPR050105">
    <property type="entry name" value="MoCo_biosynth_MoaA/MoaC"/>
</dbReference>
<dbReference type="Proteomes" id="UP000886076">
    <property type="component" value="Unassembled WGS sequence"/>
</dbReference>
<gene>
    <name evidence="14" type="primary">moaA</name>
    <name evidence="15" type="ORF">C0188_00590</name>
    <name evidence="14" type="ORF">ENO39_04600</name>
</gene>
<evidence type="ECO:0000313" key="16">
    <source>
        <dbReference type="Proteomes" id="UP000237153"/>
    </source>
</evidence>
<dbReference type="EC" id="4.1.99.22" evidence="2"/>
<evidence type="ECO:0000256" key="10">
    <source>
        <dbReference type="ARBA" id="ARBA00023150"/>
    </source>
</evidence>
<dbReference type="GO" id="GO:0061798">
    <property type="term" value="F:GTP 3',8'-cyclase activity"/>
    <property type="evidence" value="ECO:0007669"/>
    <property type="project" value="UniProtKB-EC"/>
</dbReference>
<dbReference type="GO" id="GO:0006777">
    <property type="term" value="P:Mo-molybdopterin cofactor biosynthetic process"/>
    <property type="evidence" value="ECO:0007669"/>
    <property type="project" value="UniProtKB-KW"/>
</dbReference>
<dbReference type="InterPro" id="IPR010505">
    <property type="entry name" value="MoaA_twitch"/>
</dbReference>
<dbReference type="SFLD" id="SFLDG01386">
    <property type="entry name" value="main_SPASM_domain-containing"/>
    <property type="match status" value="1"/>
</dbReference>
<proteinExistence type="predicted"/>
<dbReference type="SMART" id="SM00729">
    <property type="entry name" value="Elp3"/>
    <property type="match status" value="1"/>
</dbReference>
<dbReference type="InterPro" id="IPR013785">
    <property type="entry name" value="Aldolase_TIM"/>
</dbReference>
<evidence type="ECO:0000256" key="7">
    <source>
        <dbReference type="ARBA" id="ARBA00023004"/>
    </source>
</evidence>
<keyword evidence="11" id="KW-0456">Lyase</keyword>
<feature type="domain" description="Radical SAM core" evidence="13">
    <location>
        <begin position="4"/>
        <end position="219"/>
    </location>
</feature>
<dbReference type="SFLD" id="SFLDS00029">
    <property type="entry name" value="Radical_SAM"/>
    <property type="match status" value="1"/>
</dbReference>
<dbReference type="PROSITE" id="PS01305">
    <property type="entry name" value="MOAA_NIFB_PQQE"/>
    <property type="match status" value="1"/>
</dbReference>
<dbReference type="PANTHER" id="PTHR22960:SF0">
    <property type="entry name" value="MOLYBDENUM COFACTOR BIOSYNTHESIS PROTEIN 1"/>
    <property type="match status" value="1"/>
</dbReference>
<keyword evidence="8" id="KW-0411">Iron-sulfur</keyword>
<reference evidence="14" key="2">
    <citation type="journal article" date="2020" name="mSystems">
        <title>Genome- and Community-Level Interaction Insights into Carbon Utilization and Element Cycling Functions of Hydrothermarchaeota in Hydrothermal Sediment.</title>
        <authorList>
            <person name="Zhou Z."/>
            <person name="Liu Y."/>
            <person name="Xu W."/>
            <person name="Pan J."/>
            <person name="Luo Z.H."/>
            <person name="Li M."/>
        </authorList>
    </citation>
    <scope>NUCLEOTIDE SEQUENCE [LARGE SCALE GENOMIC DNA]</scope>
    <source>
        <strain evidence="14">SpSt-1261</strain>
    </source>
</reference>
<accession>A0A2J6N3W9</accession>
<keyword evidence="5" id="KW-0479">Metal-binding</keyword>
<dbReference type="CDD" id="cd01335">
    <property type="entry name" value="Radical_SAM"/>
    <property type="match status" value="1"/>
</dbReference>
<dbReference type="PANTHER" id="PTHR22960">
    <property type="entry name" value="MOLYBDOPTERIN COFACTOR SYNTHESIS PROTEIN A"/>
    <property type="match status" value="1"/>
</dbReference>
<reference evidence="15 16" key="1">
    <citation type="submission" date="2018-01" db="EMBL/GenBank/DDBJ databases">
        <title>Metagenomic assembled genomes from two thermal pools in the Uzon Caldera, Kamchatka, Russia.</title>
        <authorList>
            <person name="Wilkins L."/>
            <person name="Ettinger C."/>
        </authorList>
    </citation>
    <scope>NUCLEOTIDE SEQUENCE [LARGE SCALE GENOMIC DNA]</scope>
    <source>
        <strain evidence="15">ZAV-06</strain>
    </source>
</reference>
<dbReference type="GO" id="GO:0061799">
    <property type="term" value="F:cyclic pyranopterin monophosphate synthase activity"/>
    <property type="evidence" value="ECO:0007669"/>
    <property type="project" value="TreeGrafter"/>
</dbReference>
<evidence type="ECO:0000256" key="2">
    <source>
        <dbReference type="ARBA" id="ARBA00012167"/>
    </source>
</evidence>
<keyword evidence="10" id="KW-0501">Molybdenum cofactor biosynthesis</keyword>
<dbReference type="Gene3D" id="3.20.20.70">
    <property type="entry name" value="Aldolase class I"/>
    <property type="match status" value="1"/>
</dbReference>
<keyword evidence="7" id="KW-0408">Iron</keyword>
<evidence type="ECO:0000256" key="5">
    <source>
        <dbReference type="ARBA" id="ARBA00022723"/>
    </source>
</evidence>
<comment type="caution">
    <text evidence="15">The sequence shown here is derived from an EMBL/GenBank/DDBJ whole genome shotgun (WGS) entry which is preliminary data.</text>
</comment>
<evidence type="ECO:0000256" key="1">
    <source>
        <dbReference type="ARBA" id="ARBA00001966"/>
    </source>
</evidence>
<dbReference type="SFLD" id="SFLDG01383">
    <property type="entry name" value="cyclic_pyranopterin_phosphate"/>
    <property type="match status" value="1"/>
</dbReference>
<organism evidence="15 16">
    <name type="scientific">Fervidicoccus fontis</name>
    <dbReference type="NCBI Taxonomy" id="683846"/>
    <lineage>
        <taxon>Archaea</taxon>
        <taxon>Thermoproteota</taxon>
        <taxon>Thermoprotei</taxon>
        <taxon>Fervidicoccales</taxon>
        <taxon>Fervidicoccaceae</taxon>
        <taxon>Fervidicoccus</taxon>
    </lineage>
</organism>
<evidence type="ECO:0000313" key="14">
    <source>
        <dbReference type="EMBL" id="HEW64316.1"/>
    </source>
</evidence>